<evidence type="ECO:0000313" key="3">
    <source>
        <dbReference type="Proteomes" id="UP000263012"/>
    </source>
</evidence>
<name>A0A343TLR8_9EURY</name>
<evidence type="ECO:0000259" key="1">
    <source>
        <dbReference type="PROSITE" id="PS51379"/>
    </source>
</evidence>
<evidence type="ECO:0000313" key="2">
    <source>
        <dbReference type="EMBL" id="AUX10040.1"/>
    </source>
</evidence>
<accession>A0A343TLR8</accession>
<dbReference type="RefSeq" id="WP_119819622.1">
    <property type="nucleotide sequence ID" value="NZ_CP025066.1"/>
</dbReference>
<keyword evidence="3" id="KW-1185">Reference proteome</keyword>
<dbReference type="InterPro" id="IPR017896">
    <property type="entry name" value="4Fe4S_Fe-S-bd"/>
</dbReference>
<dbReference type="EMBL" id="CP025066">
    <property type="protein sequence ID" value="AUX10040.1"/>
    <property type="molecule type" value="Genomic_DNA"/>
</dbReference>
<dbReference type="PANTHER" id="PTHR40447:SF1">
    <property type="entry name" value="ANAEROBIC SULFITE REDUCTASE SUBUNIT A"/>
    <property type="match status" value="1"/>
</dbReference>
<sequence>MKIIDKPEFTTLIDEKISSEPRDVVGVQDDGEKYVFDELETADDLALDYDVTMLSPKKYIMPQRETYLEYQKSNGDYEWRAKTNPEGKVIVGIHPYDLVAIEQLDKIFIDTFKDEPYRAKRENSLLIGVNMQKASETAFAGSMGTATTDSGYDLLLTELGDRYAIEIGTLEGKEFLAPAETRTARSEEIEEVNRIEEEDIPDLFENELEFSPDELPTVLEENYDNMEFWEDYSENCVSCGTCNLVCPTCCCFSVEMTRDLDGKGGKQTRRWDGCLLEDFAAVAGDENFREEKAERHRHRLMRKGRYIYERYGDIACIGCGRCTSECVPNVADPCDIYNKLKKEMTANAQ</sequence>
<dbReference type="PROSITE" id="PS00198">
    <property type="entry name" value="4FE4S_FER_1"/>
    <property type="match status" value="1"/>
</dbReference>
<reference evidence="3" key="1">
    <citation type="submission" date="2017-11" db="EMBL/GenBank/DDBJ databases">
        <title>Phenotypic and genomic properties of facultatively anaerobic sulfur-reducing natronoarchaea from hypersaline soda lakes.</title>
        <authorList>
            <person name="Sorokin D.Y."/>
            <person name="Kublanov I.V."/>
            <person name="Roman P."/>
            <person name="Sinninghe Damste J.S."/>
            <person name="Golyshin P.N."/>
            <person name="Rojo D."/>
            <person name="Ciordia S."/>
            <person name="Mena M.D.C."/>
            <person name="Ferrer M."/>
            <person name="Messina E."/>
            <person name="Smedile F."/>
            <person name="La Spada G."/>
            <person name="La Cono V."/>
            <person name="Yakimov M.M."/>
        </authorList>
    </citation>
    <scope>NUCLEOTIDE SEQUENCE [LARGE SCALE GENOMIC DNA]</scope>
    <source>
        <strain evidence="3">AArc-Sl</strain>
    </source>
</reference>
<proteinExistence type="predicted"/>
<dbReference type="OrthoDB" id="35334at2157"/>
<dbReference type="InterPro" id="IPR017900">
    <property type="entry name" value="4Fe4S_Fe_S_CS"/>
</dbReference>
<feature type="domain" description="4Fe-4S ferredoxin-type" evidence="1">
    <location>
        <begin position="226"/>
        <end position="257"/>
    </location>
</feature>
<dbReference type="Pfam" id="PF17179">
    <property type="entry name" value="Fer4_22"/>
    <property type="match status" value="1"/>
</dbReference>
<dbReference type="PANTHER" id="PTHR40447">
    <property type="entry name" value="ANAEROBIC SULFITE REDUCTASE SUBUNIT A"/>
    <property type="match status" value="1"/>
</dbReference>
<feature type="domain" description="4Fe-4S ferredoxin-type" evidence="1">
    <location>
        <begin position="304"/>
        <end position="336"/>
    </location>
</feature>
<dbReference type="KEGG" id="hdf:AArcSl_2418"/>
<dbReference type="PROSITE" id="PS51379">
    <property type="entry name" value="4FE4S_FER_2"/>
    <property type="match status" value="2"/>
</dbReference>
<dbReference type="SUPFAM" id="SSF46548">
    <property type="entry name" value="alpha-helical ferredoxin"/>
    <property type="match status" value="1"/>
</dbReference>
<dbReference type="Proteomes" id="UP000263012">
    <property type="component" value="Chromosome"/>
</dbReference>
<dbReference type="AlphaFoldDB" id="A0A343TLR8"/>
<dbReference type="GO" id="GO:0016491">
    <property type="term" value="F:oxidoreductase activity"/>
    <property type="evidence" value="ECO:0007669"/>
    <property type="project" value="UniProtKB-ARBA"/>
</dbReference>
<protein>
    <submittedName>
        <fullName evidence="2">Anaerobic sulfite reductase subunit A</fullName>
    </submittedName>
</protein>
<dbReference type="GeneID" id="37878776"/>
<organism evidence="2 3">
    <name type="scientific">Halalkaliarchaeum desulfuricum</name>
    <dbReference type="NCBI Taxonomy" id="2055893"/>
    <lineage>
        <taxon>Archaea</taxon>
        <taxon>Methanobacteriati</taxon>
        <taxon>Methanobacteriota</taxon>
        <taxon>Stenosarchaea group</taxon>
        <taxon>Halobacteria</taxon>
        <taxon>Halobacteriales</taxon>
        <taxon>Haloferacaceae</taxon>
        <taxon>Halalkaliarchaeum</taxon>
    </lineage>
</organism>
<gene>
    <name evidence="2" type="ORF">AArcSl_2418</name>
</gene>